<keyword evidence="6" id="KW-0560">Oxidoreductase</keyword>
<dbReference type="PANTHER" id="PTHR23289">
    <property type="entry name" value="CYTOCHROME C OXIDASE ASSEMBLY PROTEIN COX15"/>
    <property type="match status" value="1"/>
</dbReference>
<evidence type="ECO:0000256" key="3">
    <source>
        <dbReference type="ARBA" id="ARBA00022692"/>
    </source>
</evidence>
<evidence type="ECO:0000256" key="7">
    <source>
        <dbReference type="ARBA" id="ARBA00023004"/>
    </source>
</evidence>
<evidence type="ECO:0000256" key="1">
    <source>
        <dbReference type="ARBA" id="ARBA00001970"/>
    </source>
</evidence>
<evidence type="ECO:0000256" key="5">
    <source>
        <dbReference type="ARBA" id="ARBA00022989"/>
    </source>
</evidence>
<organism evidence="13 14">
    <name type="scientific">Acanthopleuribacter pedis</name>
    <dbReference type="NCBI Taxonomy" id="442870"/>
    <lineage>
        <taxon>Bacteria</taxon>
        <taxon>Pseudomonadati</taxon>
        <taxon>Acidobacteriota</taxon>
        <taxon>Holophagae</taxon>
        <taxon>Acanthopleuribacterales</taxon>
        <taxon>Acanthopleuribacteraceae</taxon>
        <taxon>Acanthopleuribacter</taxon>
    </lineage>
</organism>
<keyword evidence="5 12" id="KW-1133">Transmembrane helix</keyword>
<comment type="subcellular location">
    <subcellularLocation>
        <location evidence="2">Membrane</location>
        <topology evidence="2">Multi-pass membrane protein</topology>
    </subcellularLocation>
</comment>
<evidence type="ECO:0000256" key="10">
    <source>
        <dbReference type="ARBA" id="ARBA00044501"/>
    </source>
</evidence>
<comment type="pathway">
    <text evidence="10">Porphyrin-containing compound metabolism; heme A biosynthesis; heme A from heme O: step 1/1.</text>
</comment>
<keyword evidence="3 12" id="KW-0812">Transmembrane</keyword>
<evidence type="ECO:0000256" key="6">
    <source>
        <dbReference type="ARBA" id="ARBA00023002"/>
    </source>
</evidence>
<dbReference type="InterPro" id="IPR023754">
    <property type="entry name" value="HemeA_Synthase_type2"/>
</dbReference>
<feature type="transmembrane region" description="Helical" evidence="12">
    <location>
        <begin position="325"/>
        <end position="343"/>
    </location>
</feature>
<dbReference type="Proteomes" id="UP000664417">
    <property type="component" value="Unassembled WGS sequence"/>
</dbReference>
<feature type="transmembrane region" description="Helical" evidence="12">
    <location>
        <begin position="265"/>
        <end position="282"/>
    </location>
</feature>
<evidence type="ECO:0000313" key="13">
    <source>
        <dbReference type="EMBL" id="MBO1321210.1"/>
    </source>
</evidence>
<dbReference type="RefSeq" id="WP_207861184.1">
    <property type="nucleotide sequence ID" value="NZ_JAFREP010000022.1"/>
</dbReference>
<dbReference type="GO" id="GO:0016653">
    <property type="term" value="F:oxidoreductase activity, acting on NAD(P)H, heme protein as acceptor"/>
    <property type="evidence" value="ECO:0007669"/>
    <property type="project" value="TreeGrafter"/>
</dbReference>
<keyword evidence="8" id="KW-0350">Heme biosynthesis</keyword>
<accession>A0A8J7QD33</accession>
<dbReference type="GO" id="GO:0120547">
    <property type="term" value="F:heme A synthase activity"/>
    <property type="evidence" value="ECO:0007669"/>
    <property type="project" value="UniProtKB-EC"/>
</dbReference>
<dbReference type="GO" id="GO:0006784">
    <property type="term" value="P:heme A biosynthetic process"/>
    <property type="evidence" value="ECO:0007669"/>
    <property type="project" value="InterPro"/>
</dbReference>
<feature type="transmembrane region" description="Helical" evidence="12">
    <location>
        <begin position="294"/>
        <end position="313"/>
    </location>
</feature>
<feature type="transmembrane region" description="Helical" evidence="12">
    <location>
        <begin position="204"/>
        <end position="223"/>
    </location>
</feature>
<keyword evidence="7" id="KW-0408">Iron</keyword>
<evidence type="ECO:0000256" key="4">
    <source>
        <dbReference type="ARBA" id="ARBA00022723"/>
    </source>
</evidence>
<feature type="transmembrane region" description="Helical" evidence="12">
    <location>
        <begin position="127"/>
        <end position="145"/>
    </location>
</feature>
<evidence type="ECO:0000256" key="9">
    <source>
        <dbReference type="ARBA" id="ARBA00023136"/>
    </source>
</evidence>
<sequence length="347" mass="38939">MTLIDPQHRKPVAAWLAVVCTLTFGMIILGGLTRLTDSGLSMVDWDPIMGAVPPLNEQDWAEVFDQYRQSPQYLKENKGMPLEDFKFIFYMEYFHRLLGRFIGSVFALPWLFFAIRGWVKRPMIRHGLAILVLGGAQGVIGWYMVQSGLVDVPRVSHFRLAIHLSLGIALFSYVLCLAFAVFLPHRDHQDGDLLPRLTLPSLTALTLVGLQIVSGAFVAGLRAGHAYNTFPMMHGSFLPSAAWSYTPWISNFLENPVMVQFVHRWFAWVVAAAVVALFVAFGRRLHSRRLRVSFILLLACLGLQVTLGVLTLLTRVPVSLGSLHQAGAVILWSILLFISFHGWTRRA</sequence>
<dbReference type="GO" id="GO:0046872">
    <property type="term" value="F:metal ion binding"/>
    <property type="evidence" value="ECO:0007669"/>
    <property type="project" value="UniProtKB-KW"/>
</dbReference>
<gene>
    <name evidence="13" type="ORF">J3U88_22205</name>
</gene>
<dbReference type="HAMAP" id="MF_01665">
    <property type="entry name" value="HemeA_synth_type2"/>
    <property type="match status" value="1"/>
</dbReference>
<proteinExistence type="inferred from homology"/>
<protein>
    <submittedName>
        <fullName evidence="13">COX15/CtaA family protein</fullName>
    </submittedName>
</protein>
<feature type="transmembrane region" description="Helical" evidence="12">
    <location>
        <begin position="160"/>
        <end position="183"/>
    </location>
</feature>
<evidence type="ECO:0000313" key="14">
    <source>
        <dbReference type="Proteomes" id="UP000664417"/>
    </source>
</evidence>
<dbReference type="EMBL" id="JAFREP010000022">
    <property type="protein sequence ID" value="MBO1321210.1"/>
    <property type="molecule type" value="Genomic_DNA"/>
</dbReference>
<comment type="caution">
    <text evidence="13">The sequence shown here is derived from an EMBL/GenBank/DDBJ whole genome shotgun (WGS) entry which is preliminary data.</text>
</comment>
<comment type="cofactor">
    <cofactor evidence="1">
        <name>heme b</name>
        <dbReference type="ChEBI" id="CHEBI:60344"/>
    </cofactor>
</comment>
<dbReference type="AlphaFoldDB" id="A0A8J7QD33"/>
<evidence type="ECO:0000256" key="12">
    <source>
        <dbReference type="SAM" id="Phobius"/>
    </source>
</evidence>
<dbReference type="Pfam" id="PF02628">
    <property type="entry name" value="COX15-CtaA"/>
    <property type="match status" value="1"/>
</dbReference>
<name>A0A8J7QD33_9BACT</name>
<evidence type="ECO:0000256" key="11">
    <source>
        <dbReference type="ARBA" id="ARBA00048044"/>
    </source>
</evidence>
<evidence type="ECO:0000256" key="8">
    <source>
        <dbReference type="ARBA" id="ARBA00023133"/>
    </source>
</evidence>
<comment type="catalytic activity">
    <reaction evidence="11">
        <text>Fe(II)-heme o + 2 A + H2O = Fe(II)-heme a + 2 AH2</text>
        <dbReference type="Rhea" id="RHEA:63388"/>
        <dbReference type="ChEBI" id="CHEBI:13193"/>
        <dbReference type="ChEBI" id="CHEBI:15377"/>
        <dbReference type="ChEBI" id="CHEBI:17499"/>
        <dbReference type="ChEBI" id="CHEBI:60530"/>
        <dbReference type="ChEBI" id="CHEBI:61715"/>
        <dbReference type="EC" id="1.17.99.9"/>
    </reaction>
    <physiologicalReaction direction="left-to-right" evidence="11">
        <dbReference type="Rhea" id="RHEA:63389"/>
    </physiologicalReaction>
</comment>
<feature type="transmembrane region" description="Helical" evidence="12">
    <location>
        <begin position="12"/>
        <end position="32"/>
    </location>
</feature>
<dbReference type="GO" id="GO:0016020">
    <property type="term" value="C:membrane"/>
    <property type="evidence" value="ECO:0007669"/>
    <property type="project" value="UniProtKB-SubCell"/>
</dbReference>
<feature type="transmembrane region" description="Helical" evidence="12">
    <location>
        <begin position="97"/>
        <end position="115"/>
    </location>
</feature>
<evidence type="ECO:0000256" key="2">
    <source>
        <dbReference type="ARBA" id="ARBA00004141"/>
    </source>
</evidence>
<keyword evidence="14" id="KW-1185">Reference proteome</keyword>
<keyword evidence="9 12" id="KW-0472">Membrane</keyword>
<reference evidence="13" key="1">
    <citation type="submission" date="2021-03" db="EMBL/GenBank/DDBJ databases">
        <authorList>
            <person name="Wang G."/>
        </authorList>
    </citation>
    <scope>NUCLEOTIDE SEQUENCE</scope>
    <source>
        <strain evidence="13">KCTC 12899</strain>
    </source>
</reference>
<keyword evidence="4" id="KW-0479">Metal-binding</keyword>
<dbReference type="InterPro" id="IPR003780">
    <property type="entry name" value="COX15/CtaA_fam"/>
</dbReference>
<dbReference type="PANTHER" id="PTHR23289:SF2">
    <property type="entry name" value="CYTOCHROME C OXIDASE ASSEMBLY PROTEIN COX15 HOMOLOG"/>
    <property type="match status" value="1"/>
</dbReference>